<protein>
    <submittedName>
        <fullName evidence="2">Peroxidase</fullName>
    </submittedName>
</protein>
<dbReference type="GO" id="GO:0051920">
    <property type="term" value="F:peroxiredoxin activity"/>
    <property type="evidence" value="ECO:0007669"/>
    <property type="project" value="InterPro"/>
</dbReference>
<dbReference type="InterPro" id="IPR004675">
    <property type="entry name" value="AhpD_core"/>
</dbReference>
<gene>
    <name evidence="2" type="ORF">CFP75_36190</name>
</gene>
<keyword evidence="2" id="KW-0560">Oxidoreductase</keyword>
<comment type="caution">
    <text evidence="2">The sequence shown here is derived from an EMBL/GenBank/DDBJ whole genome shotgun (WGS) entry which is preliminary data.</text>
</comment>
<evidence type="ECO:0000259" key="1">
    <source>
        <dbReference type="Pfam" id="PF02627"/>
    </source>
</evidence>
<accession>A0A229RBJ1</accession>
<dbReference type="Gene3D" id="1.20.1290.10">
    <property type="entry name" value="AhpD-like"/>
    <property type="match status" value="1"/>
</dbReference>
<keyword evidence="3" id="KW-1185">Reference proteome</keyword>
<dbReference type="NCBIfam" id="TIGR00778">
    <property type="entry name" value="ahpD_dom"/>
    <property type="match status" value="1"/>
</dbReference>
<organism evidence="2 3">
    <name type="scientific">Amycolatopsis alba DSM 44262</name>
    <dbReference type="NCBI Taxonomy" id="1125972"/>
    <lineage>
        <taxon>Bacteria</taxon>
        <taxon>Bacillati</taxon>
        <taxon>Actinomycetota</taxon>
        <taxon>Actinomycetes</taxon>
        <taxon>Pseudonocardiales</taxon>
        <taxon>Pseudonocardiaceae</taxon>
        <taxon>Amycolatopsis</taxon>
    </lineage>
</organism>
<reference evidence="2 3" key="1">
    <citation type="submission" date="2017-07" db="EMBL/GenBank/DDBJ databases">
        <title>Amycolatopsis alba DSM 44262 Genome sequencing and assembly.</title>
        <authorList>
            <person name="Kaur N."/>
            <person name="Mayilraj S."/>
        </authorList>
    </citation>
    <scope>NUCLEOTIDE SEQUENCE [LARGE SCALE GENOMIC DNA]</scope>
    <source>
        <strain evidence="2 3">DSM 44262</strain>
    </source>
</reference>
<evidence type="ECO:0000313" key="3">
    <source>
        <dbReference type="Proteomes" id="UP000215563"/>
    </source>
</evidence>
<proteinExistence type="predicted"/>
<dbReference type="Proteomes" id="UP000215563">
    <property type="component" value="Unassembled WGS sequence"/>
</dbReference>
<dbReference type="PANTHER" id="PTHR35446">
    <property type="entry name" value="SI:CH211-175M2.5"/>
    <property type="match status" value="1"/>
</dbReference>
<dbReference type="InterPro" id="IPR003779">
    <property type="entry name" value="CMD-like"/>
</dbReference>
<dbReference type="SUPFAM" id="SSF69118">
    <property type="entry name" value="AhpD-like"/>
    <property type="match status" value="1"/>
</dbReference>
<dbReference type="PANTHER" id="PTHR35446:SF2">
    <property type="entry name" value="CARBOXYMUCONOLACTONE DECARBOXYLASE-LIKE DOMAIN-CONTAINING PROTEIN"/>
    <property type="match status" value="1"/>
</dbReference>
<dbReference type="Pfam" id="PF02627">
    <property type="entry name" value="CMD"/>
    <property type="match status" value="1"/>
</dbReference>
<sequence>MSYLGSLPTDATLLQVFRKFPAPASKLLDFHELIMRAPSAFDAGERELIAAYVSGVNDCAYCHGVHTVTAEAFGVPEGLLTAALTDLDSSPVEARMKPVLAYVGKLTRTPSQVTEEDAEAVFAAGWDEAALHDAVLVCALFNFMNRMVEGLGIRADAAYAKTSGVRLKEGGYAGLAGLLAE</sequence>
<name>A0A229RBJ1_AMYAL</name>
<evidence type="ECO:0000313" key="2">
    <source>
        <dbReference type="EMBL" id="OXM43996.1"/>
    </source>
</evidence>
<dbReference type="EMBL" id="NMQU01000133">
    <property type="protein sequence ID" value="OXM43996.1"/>
    <property type="molecule type" value="Genomic_DNA"/>
</dbReference>
<dbReference type="RefSeq" id="WP_020629595.1">
    <property type="nucleotide sequence ID" value="NZ_KB913032.1"/>
</dbReference>
<dbReference type="InterPro" id="IPR029032">
    <property type="entry name" value="AhpD-like"/>
</dbReference>
<dbReference type="OrthoDB" id="122912at2"/>
<dbReference type="AlphaFoldDB" id="A0A229RBJ1"/>
<keyword evidence="2" id="KW-0575">Peroxidase</keyword>
<feature type="domain" description="Carboxymuconolactone decarboxylase-like" evidence="1">
    <location>
        <begin position="26"/>
        <end position="84"/>
    </location>
</feature>